<evidence type="ECO:0000259" key="2">
    <source>
        <dbReference type="Pfam" id="PF14145"/>
    </source>
</evidence>
<keyword evidence="4" id="KW-1185">Reference proteome</keyword>
<keyword evidence="1" id="KW-1133">Transmembrane helix</keyword>
<protein>
    <submittedName>
        <fullName evidence="3">YrhK family protein</fullName>
    </submittedName>
</protein>
<sequence>MFFDPNTRGQSARHRRIYAAYEVLYTAVDFSAAAFFVVGSVLFLNEATVRTGTWLFIIGSICFAAKPSIRLIREVHFWQIGRTDILAERADD</sequence>
<evidence type="ECO:0000256" key="1">
    <source>
        <dbReference type="SAM" id="Phobius"/>
    </source>
</evidence>
<dbReference type="Proteomes" id="UP000655420">
    <property type="component" value="Unassembled WGS sequence"/>
</dbReference>
<evidence type="ECO:0000313" key="4">
    <source>
        <dbReference type="Proteomes" id="UP000655420"/>
    </source>
</evidence>
<dbReference type="InterPro" id="IPR025424">
    <property type="entry name" value="YrhK_domain"/>
</dbReference>
<organism evidence="3 4">
    <name type="scientific">Thermohalobaculum xanthum</name>
    <dbReference type="NCBI Taxonomy" id="2753746"/>
    <lineage>
        <taxon>Bacteria</taxon>
        <taxon>Pseudomonadati</taxon>
        <taxon>Pseudomonadota</taxon>
        <taxon>Alphaproteobacteria</taxon>
        <taxon>Rhodobacterales</taxon>
        <taxon>Paracoccaceae</taxon>
        <taxon>Thermohalobaculum</taxon>
    </lineage>
</organism>
<feature type="domain" description="YrhK" evidence="2">
    <location>
        <begin position="20"/>
        <end position="74"/>
    </location>
</feature>
<keyword evidence="1" id="KW-0472">Membrane</keyword>
<dbReference type="EMBL" id="JAEHHL010000002">
    <property type="protein sequence ID" value="MBK0398680.1"/>
    <property type="molecule type" value="Genomic_DNA"/>
</dbReference>
<feature type="transmembrane region" description="Helical" evidence="1">
    <location>
        <begin position="51"/>
        <end position="69"/>
    </location>
</feature>
<comment type="caution">
    <text evidence="3">The sequence shown here is derived from an EMBL/GenBank/DDBJ whole genome shotgun (WGS) entry which is preliminary data.</text>
</comment>
<dbReference type="AlphaFoldDB" id="A0A8J7M5P3"/>
<accession>A0A8J7M5P3</accession>
<feature type="transmembrane region" description="Helical" evidence="1">
    <location>
        <begin position="23"/>
        <end position="45"/>
    </location>
</feature>
<reference evidence="3" key="1">
    <citation type="submission" date="2020-12" db="EMBL/GenBank/DDBJ databases">
        <title>Bacterial taxonomy.</title>
        <authorList>
            <person name="Pan X."/>
        </authorList>
    </citation>
    <scope>NUCLEOTIDE SEQUENCE</scope>
    <source>
        <strain evidence="3">M0105</strain>
    </source>
</reference>
<name>A0A8J7M5P3_9RHOB</name>
<proteinExistence type="predicted"/>
<gene>
    <name evidence="3" type="ORF">H0I76_05735</name>
</gene>
<evidence type="ECO:0000313" key="3">
    <source>
        <dbReference type="EMBL" id="MBK0398680.1"/>
    </source>
</evidence>
<dbReference type="RefSeq" id="WP_200608179.1">
    <property type="nucleotide sequence ID" value="NZ_JAEHHL010000002.1"/>
</dbReference>
<dbReference type="Pfam" id="PF14145">
    <property type="entry name" value="YrhK"/>
    <property type="match status" value="1"/>
</dbReference>
<keyword evidence="1" id="KW-0812">Transmembrane</keyword>